<accession>A0A2H1VE91</accession>
<name>A0A2H1VE91_SPOFR</name>
<organism evidence="1">
    <name type="scientific">Spodoptera frugiperda</name>
    <name type="common">Fall armyworm</name>
    <dbReference type="NCBI Taxonomy" id="7108"/>
    <lineage>
        <taxon>Eukaryota</taxon>
        <taxon>Metazoa</taxon>
        <taxon>Ecdysozoa</taxon>
        <taxon>Arthropoda</taxon>
        <taxon>Hexapoda</taxon>
        <taxon>Insecta</taxon>
        <taxon>Pterygota</taxon>
        <taxon>Neoptera</taxon>
        <taxon>Endopterygota</taxon>
        <taxon>Lepidoptera</taxon>
        <taxon>Glossata</taxon>
        <taxon>Ditrysia</taxon>
        <taxon>Noctuoidea</taxon>
        <taxon>Noctuidae</taxon>
        <taxon>Amphipyrinae</taxon>
        <taxon>Spodoptera</taxon>
    </lineage>
</organism>
<dbReference type="AlphaFoldDB" id="A0A2H1VE91"/>
<protein>
    <submittedName>
        <fullName evidence="1">SFRICE_010464</fullName>
    </submittedName>
</protein>
<dbReference type="EMBL" id="ODYU01002061">
    <property type="protein sequence ID" value="SOQ39101.1"/>
    <property type="molecule type" value="Genomic_DNA"/>
</dbReference>
<proteinExistence type="predicted"/>
<reference evidence="1" key="1">
    <citation type="submission" date="2016-07" db="EMBL/GenBank/DDBJ databases">
        <authorList>
            <person name="Bretaudeau A."/>
        </authorList>
    </citation>
    <scope>NUCLEOTIDE SEQUENCE</scope>
    <source>
        <strain evidence="1">Rice</strain>
        <tissue evidence="1">Whole body</tissue>
    </source>
</reference>
<evidence type="ECO:0000313" key="1">
    <source>
        <dbReference type="EMBL" id="SOQ39101.1"/>
    </source>
</evidence>
<sequence>MKCLVFECTRTIAKSNLEQVDLKLGFLYFVLWYKPANKQSSHLTVCNRRRPWLPETPEVEVHPMTFLALGEARRSVRLLLTKNHPVPSTALSRSPREHHPITSLALDEARGIVRLLLIKNHPVLTPAFGAGAPVYPELSTVLIECMVFNALAEIMNSLLKRQSLNMMLFLFERKDYGIEQITKNNSKSTAKELPLKD</sequence>
<gene>
    <name evidence="1" type="ORF">SFRICE_010464</name>
</gene>